<evidence type="ECO:0000256" key="2">
    <source>
        <dbReference type="ARBA" id="ARBA00022603"/>
    </source>
</evidence>
<evidence type="ECO:0000256" key="1">
    <source>
        <dbReference type="ARBA" id="ARBA00011900"/>
    </source>
</evidence>
<dbReference type="EMBL" id="CP094528">
    <property type="protein sequence ID" value="UOE44040.1"/>
    <property type="molecule type" value="Genomic_DNA"/>
</dbReference>
<feature type="compositionally biased region" description="Low complexity" evidence="7">
    <location>
        <begin position="135"/>
        <end position="144"/>
    </location>
</feature>
<dbReference type="PANTHER" id="PTHR42933:SF1">
    <property type="entry name" value="SITE-SPECIFIC DNA-METHYLTRANSFERASE (ADENINE-SPECIFIC)"/>
    <property type="match status" value="1"/>
</dbReference>
<evidence type="ECO:0000256" key="6">
    <source>
        <dbReference type="ARBA" id="ARBA00047942"/>
    </source>
</evidence>
<dbReference type="InterPro" id="IPR003356">
    <property type="entry name" value="DNA_methylase_A-5"/>
</dbReference>
<dbReference type="GO" id="GO:0032259">
    <property type="term" value="P:methylation"/>
    <property type="evidence" value="ECO:0007669"/>
    <property type="project" value="UniProtKB-KW"/>
</dbReference>
<dbReference type="GO" id="GO:0008168">
    <property type="term" value="F:methyltransferase activity"/>
    <property type="evidence" value="ECO:0007669"/>
    <property type="project" value="UniProtKB-KW"/>
</dbReference>
<keyword evidence="3" id="KW-0808">Transferase</keyword>
<organism evidence="9 10">
    <name type="scientific">Agromyces larvae</name>
    <dbReference type="NCBI Taxonomy" id="2929802"/>
    <lineage>
        <taxon>Bacteria</taxon>
        <taxon>Bacillati</taxon>
        <taxon>Actinomycetota</taxon>
        <taxon>Actinomycetes</taxon>
        <taxon>Micrococcales</taxon>
        <taxon>Microbacteriaceae</taxon>
        <taxon>Agromyces</taxon>
    </lineage>
</organism>
<evidence type="ECO:0000313" key="10">
    <source>
        <dbReference type="Proteomes" id="UP000832097"/>
    </source>
</evidence>
<dbReference type="EC" id="2.1.1.72" evidence="1"/>
<evidence type="ECO:0000256" key="3">
    <source>
        <dbReference type="ARBA" id="ARBA00022679"/>
    </source>
</evidence>
<protein>
    <recommendedName>
        <fullName evidence="1">site-specific DNA-methyltransferase (adenine-specific)</fullName>
        <ecNumber evidence="1">2.1.1.72</ecNumber>
    </recommendedName>
</protein>
<dbReference type="Gene3D" id="3.40.50.150">
    <property type="entry name" value="Vaccinia Virus protein VP39"/>
    <property type="match status" value="1"/>
</dbReference>
<sequence>MPPDLFFGATIANCIIVLEKSKADDAGLFIDASAQFQRFGNKKKLTDASQQTILDAFAAREDADHFAKLVSNEDLAANGYNIAVSSYVEQEDTRETIDIVELNAEIARMVMGWSRSNCAQRARRCGPRGRRSRDSSASTDPASRGTSATSSAMKRSRPRAICGKCILPHARNRGVIR</sequence>
<accession>A0ABY4BXX1</accession>
<evidence type="ECO:0000313" key="9">
    <source>
        <dbReference type="EMBL" id="UOE44040.1"/>
    </source>
</evidence>
<feature type="region of interest" description="Disordered" evidence="7">
    <location>
        <begin position="121"/>
        <end position="156"/>
    </location>
</feature>
<proteinExistence type="predicted"/>
<dbReference type="SUPFAM" id="SSF53335">
    <property type="entry name" value="S-adenosyl-L-methionine-dependent methyltransferases"/>
    <property type="match status" value="1"/>
</dbReference>
<keyword evidence="2 9" id="KW-0489">Methyltransferase</keyword>
<dbReference type="InterPro" id="IPR051537">
    <property type="entry name" value="DNA_Adenine_Mtase"/>
</dbReference>
<dbReference type="InterPro" id="IPR029063">
    <property type="entry name" value="SAM-dependent_MTases_sf"/>
</dbReference>
<feature type="domain" description="DNA methylase adenine-specific" evidence="8">
    <location>
        <begin position="1"/>
        <end position="95"/>
    </location>
</feature>
<keyword evidence="5" id="KW-0680">Restriction system</keyword>
<evidence type="ECO:0000259" key="8">
    <source>
        <dbReference type="Pfam" id="PF02384"/>
    </source>
</evidence>
<feature type="compositionally biased region" description="Basic residues" evidence="7">
    <location>
        <begin position="121"/>
        <end position="131"/>
    </location>
</feature>
<dbReference type="Pfam" id="PF02384">
    <property type="entry name" value="N6_Mtase"/>
    <property type="match status" value="1"/>
</dbReference>
<keyword evidence="10" id="KW-1185">Reference proteome</keyword>
<comment type="catalytic activity">
    <reaction evidence="6">
        <text>a 2'-deoxyadenosine in DNA + S-adenosyl-L-methionine = an N(6)-methyl-2'-deoxyadenosine in DNA + S-adenosyl-L-homocysteine + H(+)</text>
        <dbReference type="Rhea" id="RHEA:15197"/>
        <dbReference type="Rhea" id="RHEA-COMP:12418"/>
        <dbReference type="Rhea" id="RHEA-COMP:12419"/>
        <dbReference type="ChEBI" id="CHEBI:15378"/>
        <dbReference type="ChEBI" id="CHEBI:57856"/>
        <dbReference type="ChEBI" id="CHEBI:59789"/>
        <dbReference type="ChEBI" id="CHEBI:90615"/>
        <dbReference type="ChEBI" id="CHEBI:90616"/>
        <dbReference type="EC" id="2.1.1.72"/>
    </reaction>
</comment>
<reference evidence="9 10" key="1">
    <citation type="submission" date="2022-03" db="EMBL/GenBank/DDBJ databases">
        <title>Mucilaginibacter sp. isolated from the gut of Protaetia brevitarsis seulensis larvae.</title>
        <authorList>
            <person name="Won M."/>
            <person name="Kim S.-J."/>
            <person name="Kwon S.-W."/>
        </authorList>
    </citation>
    <scope>NUCLEOTIDE SEQUENCE [LARGE SCALE GENOMIC DNA]</scope>
    <source>
        <strain evidence="9 10">CFWR-12</strain>
    </source>
</reference>
<evidence type="ECO:0000256" key="7">
    <source>
        <dbReference type="SAM" id="MobiDB-lite"/>
    </source>
</evidence>
<dbReference type="Proteomes" id="UP000832097">
    <property type="component" value="Chromosome"/>
</dbReference>
<evidence type="ECO:0000256" key="4">
    <source>
        <dbReference type="ARBA" id="ARBA00022691"/>
    </source>
</evidence>
<evidence type="ECO:0000256" key="5">
    <source>
        <dbReference type="ARBA" id="ARBA00022747"/>
    </source>
</evidence>
<gene>
    <name evidence="9" type="ORF">MTO99_18085</name>
</gene>
<keyword evidence="4" id="KW-0949">S-adenosyl-L-methionine</keyword>
<dbReference type="PANTHER" id="PTHR42933">
    <property type="entry name" value="SLR6095 PROTEIN"/>
    <property type="match status" value="1"/>
</dbReference>
<name>A0ABY4BXX1_9MICO</name>